<accession>A0A914CU94</accession>
<evidence type="ECO:0000256" key="2">
    <source>
        <dbReference type="SAM" id="MobiDB-lite"/>
    </source>
</evidence>
<name>A0A914CU94_9BILA</name>
<feature type="region of interest" description="Disordered" evidence="2">
    <location>
        <begin position="509"/>
        <end position="530"/>
    </location>
</feature>
<feature type="compositionally biased region" description="Basic residues" evidence="2">
    <location>
        <begin position="735"/>
        <end position="745"/>
    </location>
</feature>
<dbReference type="PANTHER" id="PTHR12048:SF0">
    <property type="entry name" value="CCAAT_ENHANCER-BINDING PROTEIN ZETA"/>
    <property type="match status" value="1"/>
</dbReference>
<dbReference type="InterPro" id="IPR016024">
    <property type="entry name" value="ARM-type_fold"/>
</dbReference>
<sequence length="837" mass="96333">MGDTINSALHVSILKSLKTTLINQAEGEKWYDFSIGNEKLLDVSKIKKESTAEKAEEIAGLYLKIDTEIFESKQSNKSEAKWLATVFKEGTQADKMSAVQLKVVSSPVHSLGYMNSLIDVVQKKALRESSNVLKVLVELFENELLPPDRKLVPFNQRPFYEIKEQFKQDSQKDEFLRLVKRLILWKFESDLKKCYEKFIRALESLSGTAVEGVAEQACIAMANLLTSRSEQEKFLLESLVNKLGHPNHKIGPYVAHLLEKLAQKHPNMRSIIIGEVDRLIFRKNISEKAQFYGIHFLSRILLNAGESELAVKLLKIYFNLFKILIGKEQKNHKILVLVFIGTNRALPYAKEKSSDLSKEVDSLYNIVHTSEKLQISLSALKLLFQLLNFNEGLSDRFYSAFYRKLNDVHSSPHDQQLFDLLLKVLKHDTVDGRMRAFLKRLFQLALAGPPSFAAASLLLCSKLLQERPKFKLTADLVTHQFKADPEIVKKFESDSEEEHYEDVKMEVDGEAPKKGLKNLNEEKPDVKNAQENGHEELKGWVHRNAKKAQKSQPNNRAMARNPLFCTNASLEPELHLLSKHYHPSVAVFAQNILSGTSINYSGDPLIDFTTMRFLDRFSFKNPKVNDTKSHDPFNKNYTPQGVKKLAPTSQEYVSKRIEEIPIDERYLHRFATMKFTKKLAKDNKKDKKLKEDDDFDDVASINSDEFDLIMDQFEPGERNEEFEVDFAQELSQPKPSKKDKKKKRKTTEDDEEDMDMEDDEDEEDMEDEDVEFSGDDDSEMEDEEGFSDEEEEGSDFDMDEDEEDLDEVDFENDSEEEAPKKKKIAKPKGFKPRKYKK</sequence>
<comment type="similarity">
    <text evidence="1">Belongs to the CBF/MAK21 family.</text>
</comment>
<feature type="domain" description="CCAAT-binding factor" evidence="3">
    <location>
        <begin position="376"/>
        <end position="589"/>
    </location>
</feature>
<organism evidence="4 5">
    <name type="scientific">Acrobeloides nanus</name>
    <dbReference type="NCBI Taxonomy" id="290746"/>
    <lineage>
        <taxon>Eukaryota</taxon>
        <taxon>Metazoa</taxon>
        <taxon>Ecdysozoa</taxon>
        <taxon>Nematoda</taxon>
        <taxon>Chromadorea</taxon>
        <taxon>Rhabditida</taxon>
        <taxon>Tylenchina</taxon>
        <taxon>Cephalobomorpha</taxon>
        <taxon>Cephaloboidea</taxon>
        <taxon>Cephalobidae</taxon>
        <taxon>Acrobeloides</taxon>
    </lineage>
</organism>
<keyword evidence="4" id="KW-1185">Reference proteome</keyword>
<dbReference type="AlphaFoldDB" id="A0A914CU94"/>
<dbReference type="InterPro" id="IPR011989">
    <property type="entry name" value="ARM-like"/>
</dbReference>
<feature type="compositionally biased region" description="Basic residues" evidence="2">
    <location>
        <begin position="820"/>
        <end position="837"/>
    </location>
</feature>
<dbReference type="WBParaSite" id="ACRNAN_scaffold1383.g20954.t1">
    <property type="protein sequence ID" value="ACRNAN_scaffold1383.g20954.t1"/>
    <property type="gene ID" value="ACRNAN_scaffold1383.g20954"/>
</dbReference>
<dbReference type="GO" id="GO:0005634">
    <property type="term" value="C:nucleus"/>
    <property type="evidence" value="ECO:0007669"/>
    <property type="project" value="TreeGrafter"/>
</dbReference>
<dbReference type="Pfam" id="PF03914">
    <property type="entry name" value="CBF"/>
    <property type="match status" value="1"/>
</dbReference>
<protein>
    <submittedName>
        <fullName evidence="5">CCAAT-binding factor domain-containing protein</fullName>
    </submittedName>
</protein>
<evidence type="ECO:0000259" key="3">
    <source>
        <dbReference type="Pfam" id="PF03914"/>
    </source>
</evidence>
<dbReference type="InterPro" id="IPR005612">
    <property type="entry name" value="CCAAT-binding_factor"/>
</dbReference>
<dbReference type="SUPFAM" id="SSF48371">
    <property type="entry name" value="ARM repeat"/>
    <property type="match status" value="1"/>
</dbReference>
<proteinExistence type="inferred from homology"/>
<reference evidence="5" key="1">
    <citation type="submission" date="2022-11" db="UniProtKB">
        <authorList>
            <consortium name="WormBaseParasite"/>
        </authorList>
    </citation>
    <scope>IDENTIFICATION</scope>
</reference>
<evidence type="ECO:0000313" key="4">
    <source>
        <dbReference type="Proteomes" id="UP000887540"/>
    </source>
</evidence>
<dbReference type="PANTHER" id="PTHR12048">
    <property type="entry name" value="CCAAT-BINDING FACTOR-RELATED"/>
    <property type="match status" value="1"/>
</dbReference>
<dbReference type="Gene3D" id="1.25.10.10">
    <property type="entry name" value="Leucine-rich Repeat Variant"/>
    <property type="match status" value="1"/>
</dbReference>
<dbReference type="Proteomes" id="UP000887540">
    <property type="component" value="Unplaced"/>
</dbReference>
<dbReference type="InterPro" id="IPR040155">
    <property type="entry name" value="CEBPZ/Mak21-like"/>
</dbReference>
<feature type="region of interest" description="Disordered" evidence="2">
    <location>
        <begin position="726"/>
        <end position="837"/>
    </location>
</feature>
<evidence type="ECO:0000256" key="1">
    <source>
        <dbReference type="ARBA" id="ARBA00007797"/>
    </source>
</evidence>
<evidence type="ECO:0000313" key="5">
    <source>
        <dbReference type="WBParaSite" id="ACRNAN_scaffold1383.g20954.t1"/>
    </source>
</evidence>
<feature type="compositionally biased region" description="Acidic residues" evidence="2">
    <location>
        <begin position="748"/>
        <end position="816"/>
    </location>
</feature>